<accession>N6VWB6</accession>
<dbReference type="STRING" id="626887.J057_04321"/>
<comment type="caution">
    <text evidence="2">The sequence shown here is derived from an EMBL/GenBank/DDBJ whole genome shotgun (WGS) entry which is preliminary data.</text>
</comment>
<evidence type="ECO:0000313" key="3">
    <source>
        <dbReference type="Proteomes" id="UP000013165"/>
    </source>
</evidence>
<dbReference type="PATRIC" id="fig|626887.3.peg.852"/>
<organism evidence="2 3">
    <name type="scientific">Marinobacter nanhaiticus D15-8W</name>
    <dbReference type="NCBI Taxonomy" id="626887"/>
    <lineage>
        <taxon>Bacteria</taxon>
        <taxon>Pseudomonadati</taxon>
        <taxon>Pseudomonadota</taxon>
        <taxon>Gammaproteobacteria</taxon>
        <taxon>Pseudomonadales</taxon>
        <taxon>Marinobacteraceae</taxon>
        <taxon>Marinobacter</taxon>
    </lineage>
</organism>
<dbReference type="PROSITE" id="PS50005">
    <property type="entry name" value="TPR"/>
    <property type="match status" value="1"/>
</dbReference>
<feature type="repeat" description="TPR" evidence="1">
    <location>
        <begin position="53"/>
        <end position="86"/>
    </location>
</feature>
<dbReference type="Proteomes" id="UP000013165">
    <property type="component" value="Unassembled WGS sequence"/>
</dbReference>
<dbReference type="EMBL" id="APLQ01000011">
    <property type="protein sequence ID" value="ENO14545.1"/>
    <property type="molecule type" value="Genomic_DNA"/>
</dbReference>
<evidence type="ECO:0000256" key="1">
    <source>
        <dbReference type="PROSITE-ProRule" id="PRU00339"/>
    </source>
</evidence>
<keyword evidence="1" id="KW-0802">TPR repeat</keyword>
<gene>
    <name evidence="2" type="ORF">J057_04321</name>
</gene>
<dbReference type="InterPro" id="IPR011990">
    <property type="entry name" value="TPR-like_helical_dom_sf"/>
</dbReference>
<protein>
    <submittedName>
        <fullName evidence="2">Uncharacterized protein</fullName>
    </submittedName>
</protein>
<sequence>MLVGASLLASPAFAEQEDAGKTFREGVIAFQGGDLQRSRELLEQAAAMGYAASALHYNLGVVYYRLERYGRAETAFERLLDTPHRDLARYNLGLIAKATGRAARADRLFLEVANTATESNLRVLARRQLDLQKGPVDHATSWLLFASAGLGYEENLSLLPDTAASEDNDTYHELVLYTRGPLMNLDADMGSESRIEAQASYYQRHYHHDRPYNTDALKGGVSWYVDDGNASRRVGVDQVYFWADSASRETHTGLYGDWRWGTCTTGVSGRCQLKAEITRVHPFEGYEAYRGMRYNALGRYRADWGDWRGSASYELELNAREDFSTYTQYVDVSPARHKFELGVDYVATRNLLVGGALEYRLSRYEDAYRFPAGSTFESGERSDDRYAASLQMEYAFLAAWSVVLDATYERNESSLSQYSYENRSYQLTLSYFLP</sequence>
<dbReference type="InterPro" id="IPR019734">
    <property type="entry name" value="TPR_rpt"/>
</dbReference>
<name>N6VWB6_9GAMM</name>
<dbReference type="SUPFAM" id="SSF48452">
    <property type="entry name" value="TPR-like"/>
    <property type="match status" value="1"/>
</dbReference>
<evidence type="ECO:0000313" key="2">
    <source>
        <dbReference type="EMBL" id="ENO14545.1"/>
    </source>
</evidence>
<keyword evidence="3" id="KW-1185">Reference proteome</keyword>
<reference evidence="2 3" key="1">
    <citation type="journal article" date="2013" name="Genome Announc.">
        <title>Genome Sequence of the Polycyclic Aromatic Hydrocarbon-Degrading Bacterium Strain Marinobacter nanhaiticus D15-8WT.</title>
        <authorList>
            <person name="Cui Z."/>
            <person name="Gao W."/>
            <person name="Li Q."/>
            <person name="Xu G."/>
            <person name="Zheng L."/>
        </authorList>
    </citation>
    <scope>NUCLEOTIDE SEQUENCE [LARGE SCALE GENOMIC DNA]</scope>
    <source>
        <strain evidence="2 3">D15-8W</strain>
    </source>
</reference>
<dbReference type="HOGENOM" id="CLU_625294_0_0_6"/>
<proteinExistence type="predicted"/>
<dbReference type="Pfam" id="PF13432">
    <property type="entry name" value="TPR_16"/>
    <property type="match status" value="1"/>
</dbReference>
<dbReference type="InterPro" id="IPR018759">
    <property type="entry name" value="BBP2_2"/>
</dbReference>
<dbReference type="AlphaFoldDB" id="N6VWB6"/>
<dbReference type="Gene3D" id="1.25.40.10">
    <property type="entry name" value="Tetratricopeptide repeat domain"/>
    <property type="match status" value="1"/>
</dbReference>
<dbReference type="Pfam" id="PF10082">
    <property type="entry name" value="BBP2_2"/>
    <property type="match status" value="1"/>
</dbReference>
<dbReference type="eggNOG" id="COG0457">
    <property type="taxonomic scope" value="Bacteria"/>
</dbReference>